<evidence type="ECO:0000313" key="3">
    <source>
        <dbReference type="Proteomes" id="UP001187415"/>
    </source>
</evidence>
<name>A0AA88SSL2_CHASR</name>
<dbReference type="AlphaFoldDB" id="A0AA88SSL2"/>
<comment type="caution">
    <text evidence="2">The sequence shown here is derived from an EMBL/GenBank/DDBJ whole genome shotgun (WGS) entry which is preliminary data.</text>
</comment>
<evidence type="ECO:0000313" key="2">
    <source>
        <dbReference type="EMBL" id="KAK2846790.1"/>
    </source>
</evidence>
<dbReference type="Proteomes" id="UP001187415">
    <property type="component" value="Unassembled WGS sequence"/>
</dbReference>
<dbReference type="EMBL" id="JAUPFM010000007">
    <property type="protein sequence ID" value="KAK2846790.1"/>
    <property type="molecule type" value="Genomic_DNA"/>
</dbReference>
<accession>A0AA88SSL2</accession>
<keyword evidence="3" id="KW-1185">Reference proteome</keyword>
<reference evidence="2" key="1">
    <citation type="submission" date="2023-07" db="EMBL/GenBank/DDBJ databases">
        <title>Chromosome-level Genome Assembly of Striped Snakehead (Channa striata).</title>
        <authorList>
            <person name="Liu H."/>
        </authorList>
    </citation>
    <scope>NUCLEOTIDE SEQUENCE</scope>
    <source>
        <strain evidence="2">Gz</strain>
        <tissue evidence="2">Muscle</tissue>
    </source>
</reference>
<feature type="signal peptide" evidence="1">
    <location>
        <begin position="1"/>
        <end position="22"/>
    </location>
</feature>
<evidence type="ECO:0000256" key="1">
    <source>
        <dbReference type="SAM" id="SignalP"/>
    </source>
</evidence>
<sequence>MWIWQRFLCWMPFLMLPSPVFTGFGTSTKMLTGWGWEVWGFSVLPWDSLTYGGGQLTTNPTVGNSTN</sequence>
<protein>
    <submittedName>
        <fullName evidence="2">Uncharacterized protein</fullName>
    </submittedName>
</protein>
<keyword evidence="1" id="KW-0732">Signal</keyword>
<feature type="chain" id="PRO_5041738554" evidence="1">
    <location>
        <begin position="23"/>
        <end position="67"/>
    </location>
</feature>
<proteinExistence type="predicted"/>
<organism evidence="2 3">
    <name type="scientific">Channa striata</name>
    <name type="common">Snakehead murrel</name>
    <name type="synonym">Ophicephalus striatus</name>
    <dbReference type="NCBI Taxonomy" id="64152"/>
    <lineage>
        <taxon>Eukaryota</taxon>
        <taxon>Metazoa</taxon>
        <taxon>Chordata</taxon>
        <taxon>Craniata</taxon>
        <taxon>Vertebrata</taxon>
        <taxon>Euteleostomi</taxon>
        <taxon>Actinopterygii</taxon>
        <taxon>Neopterygii</taxon>
        <taxon>Teleostei</taxon>
        <taxon>Neoteleostei</taxon>
        <taxon>Acanthomorphata</taxon>
        <taxon>Anabantaria</taxon>
        <taxon>Anabantiformes</taxon>
        <taxon>Channoidei</taxon>
        <taxon>Channidae</taxon>
        <taxon>Channa</taxon>
    </lineage>
</organism>
<gene>
    <name evidence="2" type="ORF">Q5P01_009789</name>
</gene>